<name>A0AAN8IT49_TRICO</name>
<evidence type="ECO:0000256" key="1">
    <source>
        <dbReference type="SAM" id="MobiDB-lite"/>
    </source>
</evidence>
<keyword evidence="3" id="KW-1185">Reference proteome</keyword>
<feature type="non-terminal residue" evidence="2">
    <location>
        <position position="1"/>
    </location>
</feature>
<proteinExistence type="predicted"/>
<feature type="compositionally biased region" description="Polar residues" evidence="1">
    <location>
        <begin position="109"/>
        <end position="123"/>
    </location>
</feature>
<gene>
    <name evidence="2" type="ORF">GCK32_020542</name>
</gene>
<protein>
    <submittedName>
        <fullName evidence="2">Uncharacterized protein</fullName>
    </submittedName>
</protein>
<feature type="compositionally biased region" description="Low complexity" evidence="1">
    <location>
        <begin position="135"/>
        <end position="146"/>
    </location>
</feature>
<dbReference type="EMBL" id="WIXE01002248">
    <property type="protein sequence ID" value="KAK5984991.1"/>
    <property type="molecule type" value="Genomic_DNA"/>
</dbReference>
<evidence type="ECO:0000313" key="2">
    <source>
        <dbReference type="EMBL" id="KAK5984991.1"/>
    </source>
</evidence>
<organism evidence="2 3">
    <name type="scientific">Trichostrongylus colubriformis</name>
    <name type="common">Black scour worm</name>
    <dbReference type="NCBI Taxonomy" id="6319"/>
    <lineage>
        <taxon>Eukaryota</taxon>
        <taxon>Metazoa</taxon>
        <taxon>Ecdysozoa</taxon>
        <taxon>Nematoda</taxon>
        <taxon>Chromadorea</taxon>
        <taxon>Rhabditida</taxon>
        <taxon>Rhabditina</taxon>
        <taxon>Rhabditomorpha</taxon>
        <taxon>Strongyloidea</taxon>
        <taxon>Trichostrongylidae</taxon>
        <taxon>Trichostrongylus</taxon>
    </lineage>
</organism>
<dbReference type="AlphaFoldDB" id="A0AAN8IT49"/>
<accession>A0AAN8IT49</accession>
<reference evidence="2 3" key="1">
    <citation type="submission" date="2019-10" db="EMBL/GenBank/DDBJ databases">
        <title>Assembly and Annotation for the nematode Trichostrongylus colubriformis.</title>
        <authorList>
            <person name="Martin J."/>
        </authorList>
    </citation>
    <scope>NUCLEOTIDE SEQUENCE [LARGE SCALE GENOMIC DNA]</scope>
    <source>
        <strain evidence="2">G859</strain>
        <tissue evidence="2">Whole worm</tissue>
    </source>
</reference>
<comment type="caution">
    <text evidence="2">The sequence shown here is derived from an EMBL/GenBank/DDBJ whole genome shotgun (WGS) entry which is preliminary data.</text>
</comment>
<evidence type="ECO:0000313" key="3">
    <source>
        <dbReference type="Proteomes" id="UP001331761"/>
    </source>
</evidence>
<sequence length="146" mass="16215">DVFLYSPHSNSGTRKFIPLLESQQKVKKKVLPGLSRIRRLSPCRPSVIDIETLEEIEDRIALGQVPSLSNTVHFRSRLSLIPEQVPSTVEECEEPSESSHVLSIEENTDSPTPASRSRLQNVISGLLSKRKSKDPLSPSSERSPSS</sequence>
<feature type="region of interest" description="Disordered" evidence="1">
    <location>
        <begin position="86"/>
        <end position="146"/>
    </location>
</feature>
<dbReference type="Proteomes" id="UP001331761">
    <property type="component" value="Unassembled WGS sequence"/>
</dbReference>